<comment type="caution">
    <text evidence="1">The sequence shown here is derived from an EMBL/GenBank/DDBJ whole genome shotgun (WGS) entry which is preliminary data.</text>
</comment>
<dbReference type="Proteomes" id="UP000032142">
    <property type="component" value="Unassembled WGS sequence"/>
</dbReference>
<evidence type="ECO:0000313" key="1">
    <source>
        <dbReference type="EMBL" id="KHG03732.1"/>
    </source>
</evidence>
<reference evidence="2" key="1">
    <citation type="submission" date="2014-09" db="EMBL/GenBank/DDBJ databases">
        <authorList>
            <person name="Mudge J."/>
            <person name="Ramaraj T."/>
            <person name="Lindquist I.E."/>
            <person name="Bharti A.K."/>
            <person name="Sundararajan A."/>
            <person name="Cameron C.T."/>
            <person name="Woodward J.E."/>
            <person name="May G.D."/>
            <person name="Brubaker C."/>
            <person name="Broadhvest J."/>
            <person name="Wilkins T.A."/>
        </authorList>
    </citation>
    <scope>NUCLEOTIDE SEQUENCE</scope>
    <source>
        <strain evidence="2">cv. AKA8401</strain>
    </source>
</reference>
<evidence type="ECO:0000313" key="2">
    <source>
        <dbReference type="Proteomes" id="UP000032142"/>
    </source>
</evidence>
<gene>
    <name evidence="1" type="ORF">F383_39474</name>
</gene>
<dbReference type="EMBL" id="JRRC01381188">
    <property type="protein sequence ID" value="KHG03732.1"/>
    <property type="molecule type" value="Genomic_DNA"/>
</dbReference>
<proteinExistence type="predicted"/>
<accession>A0A0B0MTN3</accession>
<organism evidence="1 2">
    <name type="scientific">Gossypium arboreum</name>
    <name type="common">Tree cotton</name>
    <name type="synonym">Gossypium nanking</name>
    <dbReference type="NCBI Taxonomy" id="29729"/>
    <lineage>
        <taxon>Eukaryota</taxon>
        <taxon>Viridiplantae</taxon>
        <taxon>Streptophyta</taxon>
        <taxon>Embryophyta</taxon>
        <taxon>Tracheophyta</taxon>
        <taxon>Spermatophyta</taxon>
        <taxon>Magnoliopsida</taxon>
        <taxon>eudicotyledons</taxon>
        <taxon>Gunneridae</taxon>
        <taxon>Pentapetalae</taxon>
        <taxon>rosids</taxon>
        <taxon>malvids</taxon>
        <taxon>Malvales</taxon>
        <taxon>Malvaceae</taxon>
        <taxon>Malvoideae</taxon>
        <taxon>Gossypium</taxon>
    </lineage>
</organism>
<name>A0A0B0MTN3_GOSAR</name>
<sequence>MKCNTPNP</sequence>
<keyword evidence="2" id="KW-1185">Reference proteome</keyword>
<protein>
    <submittedName>
        <fullName evidence="1">Uncharacterized protein</fullName>
    </submittedName>
</protein>